<dbReference type="InterPro" id="IPR035985">
    <property type="entry name" value="Ubiquitin-activating_enz"/>
</dbReference>
<dbReference type="CDD" id="cd00158">
    <property type="entry name" value="RHOD"/>
    <property type="match status" value="1"/>
</dbReference>
<feature type="domain" description="Rhodanese" evidence="1">
    <location>
        <begin position="282"/>
        <end position="357"/>
    </location>
</feature>
<protein>
    <submittedName>
        <fullName evidence="2">HesA/MoeB/ThiF family protein</fullName>
    </submittedName>
</protein>
<dbReference type="SUPFAM" id="SSF69572">
    <property type="entry name" value="Activating enzymes of the ubiquitin-like proteins"/>
    <property type="match status" value="1"/>
</dbReference>
<sequence>MSFVTEELTRYSQQIKLPEVGLSGQEKLKNTRVLCIGVGGLGSSLSLYLAAAGVGTLGIVDDDVVELSNLHRQILYHSLQINQPKAFAAKEQLVALNPTIQVNAYPERLTQQNAAALIKQYDIIVDGSDNFYTRYLAHDYCFALNKPYIYASASQFQGYSSIFYGKQGPCFHCLFPKESTRQVIPNCGIGGVLGTLPGILGMIQATEIIKWVLKIGDSLERRLLIVDLLKMTFKEVNLIQNPDCQLCVHHQFFSENKVESFACQYSNHKDYGITYEKLPEFLQRNAMLVDVRTLEEHQKKNIGGKLIPLTELPQRLHELNPEQMIILYCFSGQRSMAALNMLLERGVNSVKYLINGIANL</sequence>
<dbReference type="InterPro" id="IPR045886">
    <property type="entry name" value="ThiF/MoeB/HesA"/>
</dbReference>
<dbReference type="Proteomes" id="UP001222087">
    <property type="component" value="Chromosome"/>
</dbReference>
<dbReference type="Pfam" id="PF00899">
    <property type="entry name" value="ThiF"/>
    <property type="match status" value="1"/>
</dbReference>
<dbReference type="CDD" id="cd00757">
    <property type="entry name" value="ThiF_MoeB_HesA_family"/>
    <property type="match status" value="1"/>
</dbReference>
<name>A0ABY8AVM9_9GAMM</name>
<dbReference type="InterPro" id="IPR036873">
    <property type="entry name" value="Rhodanese-like_dom_sf"/>
</dbReference>
<dbReference type="Gene3D" id="3.40.250.10">
    <property type="entry name" value="Rhodanese-like domain"/>
    <property type="match status" value="1"/>
</dbReference>
<evidence type="ECO:0000259" key="1">
    <source>
        <dbReference type="PROSITE" id="PS50206"/>
    </source>
</evidence>
<organism evidence="2 3">
    <name type="scientific">Legionella cardiaca</name>
    <dbReference type="NCBI Taxonomy" id="1071983"/>
    <lineage>
        <taxon>Bacteria</taxon>
        <taxon>Pseudomonadati</taxon>
        <taxon>Pseudomonadota</taxon>
        <taxon>Gammaproteobacteria</taxon>
        <taxon>Legionellales</taxon>
        <taxon>Legionellaceae</taxon>
        <taxon>Legionella</taxon>
    </lineage>
</organism>
<evidence type="ECO:0000313" key="2">
    <source>
        <dbReference type="EMBL" id="WED44633.1"/>
    </source>
</evidence>
<dbReference type="InterPro" id="IPR001763">
    <property type="entry name" value="Rhodanese-like_dom"/>
</dbReference>
<keyword evidence="3" id="KW-1185">Reference proteome</keyword>
<proteinExistence type="predicted"/>
<dbReference type="Gene3D" id="3.40.50.720">
    <property type="entry name" value="NAD(P)-binding Rossmann-like Domain"/>
    <property type="match status" value="1"/>
</dbReference>
<dbReference type="Pfam" id="PF00581">
    <property type="entry name" value="Rhodanese"/>
    <property type="match status" value="1"/>
</dbReference>
<dbReference type="EMBL" id="CP119078">
    <property type="protein sequence ID" value="WED44633.1"/>
    <property type="molecule type" value="Genomic_DNA"/>
</dbReference>
<gene>
    <name evidence="2" type="ORF">PXX05_03035</name>
</gene>
<dbReference type="PROSITE" id="PS50206">
    <property type="entry name" value="RHODANESE_3"/>
    <property type="match status" value="1"/>
</dbReference>
<accession>A0ABY8AVM9</accession>
<dbReference type="PANTHER" id="PTHR10953:SF102">
    <property type="entry name" value="ADENYLYLTRANSFERASE AND SULFURTRANSFERASE MOCS3"/>
    <property type="match status" value="1"/>
</dbReference>
<dbReference type="InterPro" id="IPR000594">
    <property type="entry name" value="ThiF_NAD_FAD-bd"/>
</dbReference>
<dbReference type="PANTHER" id="PTHR10953">
    <property type="entry name" value="UBIQUITIN-ACTIVATING ENZYME E1"/>
    <property type="match status" value="1"/>
</dbReference>
<evidence type="ECO:0000313" key="3">
    <source>
        <dbReference type="Proteomes" id="UP001222087"/>
    </source>
</evidence>
<reference evidence="2 3" key="1">
    <citation type="submission" date="2023-02" db="EMBL/GenBank/DDBJ databases">
        <title>Genome Sequence of L. cardiaca H63T.</title>
        <authorList>
            <person name="Lopez A.E."/>
            <person name="Cianciotto N.P."/>
        </authorList>
    </citation>
    <scope>NUCLEOTIDE SEQUENCE [LARGE SCALE GENOMIC DNA]</scope>
    <source>
        <strain evidence="2 3">H63</strain>
    </source>
</reference>